<evidence type="ECO:0000313" key="3">
    <source>
        <dbReference type="Proteomes" id="UP000294604"/>
    </source>
</evidence>
<dbReference type="Proteomes" id="UP000294604">
    <property type="component" value="Unassembled WGS sequence"/>
</dbReference>
<reference evidence="2 3" key="1">
    <citation type="journal article" date="2019" name="Sci. Rep.">
        <title>Extended insight into the Mycobacterium chelonae-abscessus complex through whole genome sequencing of Mycobacterium salmoniphilum outbreak and Mycobacterium salmoniphilum-like strains.</title>
        <authorList>
            <person name="Behra P.R.K."/>
            <person name="Das S."/>
            <person name="Pettersson B.M.F."/>
            <person name="Shirreff L."/>
            <person name="DuCote T."/>
            <person name="Jacobsson K.G."/>
            <person name="Ennis D.G."/>
            <person name="Kirsebom L.A."/>
        </authorList>
    </citation>
    <scope>NUCLEOTIDE SEQUENCE [LARGE SCALE GENOMIC DNA]</scope>
    <source>
        <strain evidence="2 3">CCUG 60884</strain>
    </source>
</reference>
<evidence type="ECO:0000259" key="1">
    <source>
        <dbReference type="Pfam" id="PF06974"/>
    </source>
</evidence>
<evidence type="ECO:0000313" key="2">
    <source>
        <dbReference type="EMBL" id="TEA03470.1"/>
    </source>
</evidence>
<dbReference type="Pfam" id="PF06974">
    <property type="entry name" value="WS_DGAT_C"/>
    <property type="match status" value="1"/>
</dbReference>
<protein>
    <recommendedName>
        <fullName evidence="1">O-acyltransferase WSD1 C-terminal domain-containing protein</fullName>
    </recommendedName>
</protein>
<proteinExistence type="predicted"/>
<feature type="domain" description="O-acyltransferase WSD1 C-terminal" evidence="1">
    <location>
        <begin position="303"/>
        <end position="450"/>
    </location>
</feature>
<sequence length="455" mass="49020">MTMFNGLRASGSSVEQMAPRDAQMYWMSTRIPNDQFLLFCFDSPTDDVDAVRETIAERATHIADLRVRAADVAGHLDYPYWAQRDESQVPLTVHALPESSWPRCRAAIAALLTSTVDIRESPWHLHLFPEVHGAPQTSGPALVAVLQVSHALADGRRATAAARALFGDDVAVGGALPDVPGYAALRGLAGFPVRLGRLLSASRAGYLAYRQQQELVAAGELEPEPQGFPLISLNARPDERREIRMIVRPRDQLRTEDISVTVAVITAIGTALPRYLRDHGQWVPDRLGAEVTVADSGESLARNNFRNVGVDLCWGEPDVRTRARRIADGIDSRRRRATHPVLVAQRAGGAALPAPMMWVGVNAFNTDLMPPTVAGNTVVSSVVRGAADLTLAGGRVVFTAGFPALSPVMGLTHGVHGIGDTVTVSVHTSASVMPDADHYEGLLAAALTEISRQLR</sequence>
<dbReference type="AlphaFoldDB" id="A0A4R8SSR7"/>
<gene>
    <name evidence="2" type="ORF">CCUG60884_02320</name>
</gene>
<dbReference type="InterPro" id="IPR009721">
    <property type="entry name" value="O-acyltransferase_WSD1_C"/>
</dbReference>
<comment type="caution">
    <text evidence="2">The sequence shown here is derived from an EMBL/GenBank/DDBJ whole genome shotgun (WGS) entry which is preliminary data.</text>
</comment>
<organism evidence="2 3">
    <name type="scientific">Mycobacteroides salmoniphilum</name>
    <dbReference type="NCBI Taxonomy" id="404941"/>
    <lineage>
        <taxon>Bacteria</taxon>
        <taxon>Bacillati</taxon>
        <taxon>Actinomycetota</taxon>
        <taxon>Actinomycetes</taxon>
        <taxon>Mycobacteriales</taxon>
        <taxon>Mycobacteriaceae</taxon>
        <taxon>Mycobacteroides</taxon>
    </lineage>
</organism>
<accession>A0A4R8SSR7</accession>
<name>A0A4R8SSR7_9MYCO</name>
<dbReference type="STRING" id="404941.GCA_002013645_02303"/>
<dbReference type="EMBL" id="PECL01000008">
    <property type="protein sequence ID" value="TEA03470.1"/>
    <property type="molecule type" value="Genomic_DNA"/>
</dbReference>